<protein>
    <submittedName>
        <fullName evidence="1">Uncharacterized protein</fullName>
    </submittedName>
</protein>
<reference evidence="1 2" key="1">
    <citation type="submission" date="2020-08" db="EMBL/GenBank/DDBJ databases">
        <title>Genomic Encyclopedia of Type Strains, Phase IV (KMG-IV): sequencing the most valuable type-strain genomes for metagenomic binning, comparative biology and taxonomic classification.</title>
        <authorList>
            <person name="Goeker M."/>
        </authorList>
    </citation>
    <scope>NUCLEOTIDE SEQUENCE [LARGE SCALE GENOMIC DNA]</scope>
    <source>
        <strain evidence="1 2">DSM 102850</strain>
    </source>
</reference>
<sequence length="58" mass="6734">MWTDPETEDQLQRLFDVEPVQECSRCPPLMAKLIAAGLVMRSHDKSWFAVLRLIKDAF</sequence>
<keyword evidence="2" id="KW-1185">Reference proteome</keyword>
<dbReference type="Proteomes" id="UP000563524">
    <property type="component" value="Unassembled WGS sequence"/>
</dbReference>
<evidence type="ECO:0000313" key="1">
    <source>
        <dbReference type="EMBL" id="MBB4658621.1"/>
    </source>
</evidence>
<accession>A0A840I2W5</accession>
<name>A0A840I2W5_9PROT</name>
<evidence type="ECO:0000313" key="2">
    <source>
        <dbReference type="Proteomes" id="UP000563524"/>
    </source>
</evidence>
<dbReference type="AlphaFoldDB" id="A0A840I2W5"/>
<gene>
    <name evidence="1" type="ORF">GGQ59_001121</name>
</gene>
<proteinExistence type="predicted"/>
<organism evidence="1 2">
    <name type="scientific">Parvularcula dongshanensis</name>
    <dbReference type="NCBI Taxonomy" id="1173995"/>
    <lineage>
        <taxon>Bacteria</taxon>
        <taxon>Pseudomonadati</taxon>
        <taxon>Pseudomonadota</taxon>
        <taxon>Alphaproteobacteria</taxon>
        <taxon>Parvularculales</taxon>
        <taxon>Parvularculaceae</taxon>
        <taxon>Parvularcula</taxon>
    </lineage>
</organism>
<dbReference type="EMBL" id="JACHOB010000001">
    <property type="protein sequence ID" value="MBB4658621.1"/>
    <property type="molecule type" value="Genomic_DNA"/>
</dbReference>
<comment type="caution">
    <text evidence="1">The sequence shown here is derived from an EMBL/GenBank/DDBJ whole genome shotgun (WGS) entry which is preliminary data.</text>
</comment>